<dbReference type="InterPro" id="IPR011012">
    <property type="entry name" value="Longin-like_dom_sf"/>
</dbReference>
<proteinExistence type="predicted"/>
<dbReference type="AlphaFoldDB" id="A0AAF0J724"/>
<dbReference type="PANTHER" id="PTHR12403">
    <property type="entry name" value="TRAFFICKING PROTEIN PARTICLE COMPLEX SUBUNIT 2"/>
    <property type="match status" value="1"/>
</dbReference>
<keyword evidence="2" id="KW-1185">Reference proteome</keyword>
<dbReference type="CDD" id="cd14825">
    <property type="entry name" value="TRAPPC2_sedlin"/>
    <property type="match status" value="1"/>
</dbReference>
<dbReference type="SUPFAM" id="SSF64356">
    <property type="entry name" value="SNARE-like"/>
    <property type="match status" value="1"/>
</dbReference>
<reference evidence="1" key="1">
    <citation type="submission" date="2023-03" db="EMBL/GenBank/DDBJ databases">
        <title>Mating type loci evolution in Malassezia.</title>
        <authorList>
            <person name="Coelho M.A."/>
        </authorList>
    </citation>
    <scope>NUCLEOTIDE SEQUENCE</scope>
    <source>
        <strain evidence="1">CBS 11721</strain>
    </source>
</reference>
<dbReference type="GO" id="GO:0006888">
    <property type="term" value="P:endoplasmic reticulum to Golgi vesicle-mediated transport"/>
    <property type="evidence" value="ECO:0007669"/>
    <property type="project" value="InterPro"/>
</dbReference>
<gene>
    <name evidence="1" type="primary">TRS20</name>
    <name evidence="1" type="ORF">MCUN1_002069</name>
</gene>
<dbReference type="Proteomes" id="UP001219933">
    <property type="component" value="Chromosome 3"/>
</dbReference>
<sequence>MYYFCIVGTQDNPLYETDLTARPTANSSGALPPSMVSAGVSDAQDKRTSGLFGFGSALGALADGIGGSRMLMGSGGEKNEGNTGSAERQMLQMIAHGSLDIIEDRQFVSNTMYLKSIDRINDWSVSAFVVPGNVKFIMLHEHKHEDGIRNFFLEVWELWTKPLIVVFAPVRGDICNDMTLTGMFKERASVSAIEEAISAVEKQGGLVKQRYNADFMRGFAAYIPDDLAEKFSSDAQQNSSNM</sequence>
<evidence type="ECO:0000313" key="2">
    <source>
        <dbReference type="Proteomes" id="UP001219933"/>
    </source>
</evidence>
<dbReference type="InterPro" id="IPR006722">
    <property type="entry name" value="Sedlin"/>
</dbReference>
<dbReference type="SUPFAM" id="SSF54897">
    <property type="entry name" value="Protease propeptides/inhibitors"/>
    <property type="match status" value="1"/>
</dbReference>
<organism evidence="1 2">
    <name type="scientific">Malassezia cuniculi</name>
    <dbReference type="NCBI Taxonomy" id="948313"/>
    <lineage>
        <taxon>Eukaryota</taxon>
        <taxon>Fungi</taxon>
        <taxon>Dikarya</taxon>
        <taxon>Basidiomycota</taxon>
        <taxon>Ustilaginomycotina</taxon>
        <taxon>Malasseziomycetes</taxon>
        <taxon>Malasseziales</taxon>
        <taxon>Malasseziaceae</taxon>
        <taxon>Malassezia</taxon>
    </lineage>
</organism>
<evidence type="ECO:0000313" key="1">
    <source>
        <dbReference type="EMBL" id="WFD35219.1"/>
    </source>
</evidence>
<dbReference type="GO" id="GO:0005737">
    <property type="term" value="C:cytoplasm"/>
    <property type="evidence" value="ECO:0007669"/>
    <property type="project" value="GOC"/>
</dbReference>
<accession>A0AAF0J724</accession>
<protein>
    <submittedName>
        <fullName evidence="1">TRAPP subunit</fullName>
    </submittedName>
</protein>
<dbReference type="EMBL" id="CP119879">
    <property type="protein sequence ID" value="WFD35219.1"/>
    <property type="molecule type" value="Genomic_DNA"/>
</dbReference>
<dbReference type="InterPro" id="IPR037045">
    <property type="entry name" value="S8pro/Inhibitor_I9_sf"/>
</dbReference>
<dbReference type="Pfam" id="PF04628">
    <property type="entry name" value="Sedlin_N"/>
    <property type="match status" value="1"/>
</dbReference>
<dbReference type="Gene3D" id="3.30.70.80">
    <property type="entry name" value="Peptidase S8 propeptide/proteinase inhibitor I9"/>
    <property type="match status" value="1"/>
</dbReference>
<dbReference type="Gene3D" id="3.30.450.70">
    <property type="match status" value="1"/>
</dbReference>
<name>A0AAF0J724_9BASI</name>